<evidence type="ECO:0000256" key="1">
    <source>
        <dbReference type="SAM" id="Phobius"/>
    </source>
</evidence>
<accession>A0ABU8WQ85</accession>
<name>A0ABU8WQ85_9BURK</name>
<organism evidence="2 3">
    <name type="scientific">Variovorax rhizosphaerae</name>
    <dbReference type="NCBI Taxonomy" id="1836200"/>
    <lineage>
        <taxon>Bacteria</taxon>
        <taxon>Pseudomonadati</taxon>
        <taxon>Pseudomonadota</taxon>
        <taxon>Betaproteobacteria</taxon>
        <taxon>Burkholderiales</taxon>
        <taxon>Comamonadaceae</taxon>
        <taxon>Variovorax</taxon>
    </lineage>
</organism>
<dbReference type="Proteomes" id="UP001385892">
    <property type="component" value="Unassembled WGS sequence"/>
</dbReference>
<comment type="caution">
    <text evidence="2">The sequence shown here is derived from an EMBL/GenBank/DDBJ whole genome shotgun (WGS) entry which is preliminary data.</text>
</comment>
<evidence type="ECO:0000313" key="2">
    <source>
        <dbReference type="EMBL" id="MEJ8849696.1"/>
    </source>
</evidence>
<dbReference type="RefSeq" id="WP_340344817.1">
    <property type="nucleotide sequence ID" value="NZ_JBBKZT010000011.1"/>
</dbReference>
<proteinExistence type="predicted"/>
<keyword evidence="1" id="KW-1133">Transmembrane helix</keyword>
<sequence length="59" mass="6730">MEVGAIATGLAVVSGTACFFIARKLSRNRKEKKVQKEVIVAKSNESRQVRRARERRENR</sequence>
<evidence type="ECO:0000313" key="3">
    <source>
        <dbReference type="Proteomes" id="UP001385892"/>
    </source>
</evidence>
<reference evidence="2 3" key="1">
    <citation type="submission" date="2024-03" db="EMBL/GenBank/DDBJ databases">
        <title>Novel species of the genus Variovorax.</title>
        <authorList>
            <person name="Liu Q."/>
            <person name="Xin Y.-H."/>
        </authorList>
    </citation>
    <scope>NUCLEOTIDE SEQUENCE [LARGE SCALE GENOMIC DNA]</scope>
    <source>
        <strain evidence="2 3">KACC 18900</strain>
    </source>
</reference>
<keyword evidence="1" id="KW-0812">Transmembrane</keyword>
<feature type="transmembrane region" description="Helical" evidence="1">
    <location>
        <begin position="6"/>
        <end position="22"/>
    </location>
</feature>
<protein>
    <submittedName>
        <fullName evidence="2">Uncharacterized protein</fullName>
    </submittedName>
</protein>
<keyword evidence="3" id="KW-1185">Reference proteome</keyword>
<gene>
    <name evidence="2" type="ORF">WKW82_23825</name>
</gene>
<keyword evidence="1" id="KW-0472">Membrane</keyword>
<dbReference type="EMBL" id="JBBKZT010000011">
    <property type="protein sequence ID" value="MEJ8849696.1"/>
    <property type="molecule type" value="Genomic_DNA"/>
</dbReference>